<evidence type="ECO:0000313" key="2">
    <source>
        <dbReference type="Proteomes" id="UP000282760"/>
    </source>
</evidence>
<reference evidence="1 2" key="1">
    <citation type="submission" date="2017-11" db="EMBL/GenBank/DDBJ databases">
        <title>Effect of PGPRs.</title>
        <authorList>
            <person name="Oliva R."/>
            <person name="Nong J."/>
            <person name="Roman V."/>
        </authorList>
    </citation>
    <scope>NUCLEOTIDE SEQUENCE [LARGE SCALE GENOMIC DNA]</scope>
    <source>
        <strain evidence="1">Inb918</strain>
    </source>
</reference>
<dbReference type="AlphaFoldDB" id="A0A3T0JSX8"/>
<dbReference type="EMBL" id="CP024646">
    <property type="protein sequence ID" value="AZV26546.1"/>
    <property type="molecule type" value="Genomic_DNA"/>
</dbReference>
<sequence>MANKKPLYYCADMSYPASDHPVLLINAEAPLSDLHACASERLEAVLKYLDLMACTSLPDHSEHDISTITTIARILVQDVRDVFRVIGQRAIES</sequence>
<gene>
    <name evidence="1" type="ORF">CT157_11160</name>
</gene>
<accession>A0A3T0JSX8</accession>
<evidence type="ECO:0000313" key="1">
    <source>
        <dbReference type="EMBL" id="AZV26546.1"/>
    </source>
</evidence>
<organism evidence="1 2">
    <name type="scientific">Pseudomonas syringae</name>
    <dbReference type="NCBI Taxonomy" id="317"/>
    <lineage>
        <taxon>Bacteria</taxon>
        <taxon>Pseudomonadati</taxon>
        <taxon>Pseudomonadota</taxon>
        <taxon>Gammaproteobacteria</taxon>
        <taxon>Pseudomonadales</taxon>
        <taxon>Pseudomonadaceae</taxon>
        <taxon>Pseudomonas</taxon>
    </lineage>
</organism>
<name>A0A3T0JSX8_PSESX</name>
<dbReference type="Proteomes" id="UP000282760">
    <property type="component" value="Chromosome"/>
</dbReference>
<proteinExistence type="predicted"/>
<protein>
    <submittedName>
        <fullName evidence="1">Fructose-bisphosphate aldolase</fullName>
    </submittedName>
</protein>